<comment type="subcellular location">
    <subcellularLocation>
        <location evidence="1">Membrane</location>
        <topology evidence="1">Single-pass membrane protein</topology>
    </subcellularLocation>
</comment>
<accession>A0A1B8GYZ5</accession>
<evidence type="ECO:0000256" key="1">
    <source>
        <dbReference type="ARBA" id="ARBA00004167"/>
    </source>
</evidence>
<dbReference type="Pfam" id="PF07963">
    <property type="entry name" value="N_methyl"/>
    <property type="match status" value="1"/>
</dbReference>
<dbReference type="InterPro" id="IPR045584">
    <property type="entry name" value="Pilin-like"/>
</dbReference>
<dbReference type="Proteomes" id="UP000092247">
    <property type="component" value="Unassembled WGS sequence"/>
</dbReference>
<dbReference type="GO" id="GO:0016020">
    <property type="term" value="C:membrane"/>
    <property type="evidence" value="ECO:0007669"/>
    <property type="project" value="UniProtKB-SubCell"/>
</dbReference>
<dbReference type="NCBIfam" id="TIGR02532">
    <property type="entry name" value="IV_pilin_GFxxxE"/>
    <property type="match status" value="1"/>
</dbReference>
<keyword evidence="2" id="KW-0812">Transmembrane</keyword>
<dbReference type="Gene3D" id="3.30.700.10">
    <property type="entry name" value="Glycoprotein, Type 4 Pilin"/>
    <property type="match status" value="1"/>
</dbReference>
<dbReference type="EMBL" id="LZEX01000046">
    <property type="protein sequence ID" value="OBU02039.1"/>
    <property type="molecule type" value="Genomic_DNA"/>
</dbReference>
<proteinExistence type="predicted"/>
<gene>
    <name evidence="3" type="ORF">AYY17_13545</name>
</gene>
<dbReference type="NCBIfam" id="NF007862">
    <property type="entry name" value="PRK10574.1"/>
    <property type="match status" value="1"/>
</dbReference>
<name>A0A1B8GYZ5_9GAMM</name>
<reference evidence="3 4" key="1">
    <citation type="submission" date="2016-06" db="EMBL/GenBank/DDBJ databases">
        <authorList>
            <person name="Kjaerup R.B."/>
            <person name="Dalgaard T.S."/>
            <person name="Juul-Madsen H.R."/>
        </authorList>
    </citation>
    <scope>NUCLEOTIDE SEQUENCE [LARGE SCALE GENOMIC DNA]</scope>
    <source>
        <strain evidence="3 4">GCSL-Mp3</strain>
    </source>
</reference>
<evidence type="ECO:0000313" key="4">
    <source>
        <dbReference type="Proteomes" id="UP000092247"/>
    </source>
</evidence>
<dbReference type="AlphaFoldDB" id="A0A1B8GYZ5"/>
<dbReference type="InterPro" id="IPR012902">
    <property type="entry name" value="N_methyl_site"/>
</dbReference>
<organism evidence="3 4">
    <name type="scientific">Morganella psychrotolerans</name>
    <dbReference type="NCBI Taxonomy" id="368603"/>
    <lineage>
        <taxon>Bacteria</taxon>
        <taxon>Pseudomonadati</taxon>
        <taxon>Pseudomonadota</taxon>
        <taxon>Gammaproteobacteria</taxon>
        <taxon>Enterobacterales</taxon>
        <taxon>Morganellaceae</taxon>
        <taxon>Morganella</taxon>
    </lineage>
</organism>
<keyword evidence="2" id="KW-1133">Transmembrane helix</keyword>
<dbReference type="STRING" id="368603.AYY16_00305"/>
<dbReference type="RefSeq" id="WP_067426951.1">
    <property type="nucleotide sequence ID" value="NZ_CBCPID010000006.1"/>
</dbReference>
<dbReference type="PROSITE" id="PS00409">
    <property type="entry name" value="PROKAR_NTER_METHYL"/>
    <property type="match status" value="1"/>
</dbReference>
<sequence length="139" mass="14748">MNQRGFTLIEVMVVVAIVAVLSAIAVPGYQNYIRKAALIDVLRTVTTFKTGIELCSFDSPSFTGCSSGQGTIPEDSPGRYLRTIKAENGVISAEGNSSLASLTITATPAGNTINGVTRWTTTCESTLESLKKLCLDVIK</sequence>
<dbReference type="SUPFAM" id="SSF54523">
    <property type="entry name" value="Pili subunits"/>
    <property type="match status" value="1"/>
</dbReference>
<comment type="caution">
    <text evidence="3">The sequence shown here is derived from an EMBL/GenBank/DDBJ whole genome shotgun (WGS) entry which is preliminary data.</text>
</comment>
<keyword evidence="2" id="KW-0472">Membrane</keyword>
<protein>
    <submittedName>
        <fullName evidence="3">Prepilin peptidase-dependent pilin</fullName>
    </submittedName>
</protein>
<evidence type="ECO:0000256" key="2">
    <source>
        <dbReference type="SAM" id="Phobius"/>
    </source>
</evidence>
<evidence type="ECO:0000313" key="3">
    <source>
        <dbReference type="EMBL" id="OBU02039.1"/>
    </source>
</evidence>
<feature type="transmembrane region" description="Helical" evidence="2">
    <location>
        <begin position="6"/>
        <end position="26"/>
    </location>
</feature>